<dbReference type="OrthoDB" id="4377428at2"/>
<reference evidence="1" key="1">
    <citation type="submission" date="2011-01" db="EMBL/GenBank/DDBJ databases">
        <authorList>
            <person name="Muzny D."/>
            <person name="Qin X."/>
            <person name="Buhay C."/>
            <person name="Dugan-Rocha S."/>
            <person name="Ding Y."/>
            <person name="Chen G."/>
            <person name="Hawes A."/>
            <person name="Holder M."/>
            <person name="Jhangiani S."/>
            <person name="Johnson A."/>
            <person name="Khan Z."/>
            <person name="Li Z."/>
            <person name="Liu W."/>
            <person name="Liu X."/>
            <person name="Perez L."/>
            <person name="Shen H."/>
            <person name="Wang Q."/>
            <person name="Watt J."/>
            <person name="Xi L."/>
            <person name="Xin Y."/>
            <person name="Zhou J."/>
            <person name="Deng J."/>
            <person name="Jiang H."/>
            <person name="Liu Y."/>
            <person name="Qu J."/>
            <person name="Song X.-Z."/>
            <person name="Zhang L."/>
            <person name="Villasana D."/>
            <person name="Johnson A."/>
            <person name="Liu J."/>
            <person name="Liyanage D."/>
            <person name="Lorensuhewa L."/>
            <person name="Robinson T."/>
            <person name="Song A."/>
            <person name="Song B.-B."/>
            <person name="Dinh H."/>
            <person name="Thornton R."/>
            <person name="Coyle M."/>
            <person name="Francisco L."/>
            <person name="Jackson L."/>
            <person name="Javaid M."/>
            <person name="Korchina V."/>
            <person name="Kovar C."/>
            <person name="Mata R."/>
            <person name="Mathew T."/>
            <person name="Ngo R."/>
            <person name="Nguyen L."/>
            <person name="Nguyen N."/>
            <person name="Okwuonu G."/>
            <person name="Ongeri F."/>
            <person name="Pham C."/>
            <person name="Simmons D."/>
            <person name="Wilczek-Boney K."/>
            <person name="Hale W."/>
            <person name="Jakkamsetti A."/>
            <person name="Pham P."/>
            <person name="Ruth R."/>
            <person name="San Lucas F."/>
            <person name="Warren J."/>
            <person name="Zhang J."/>
            <person name="Zhao Z."/>
            <person name="Zhou C."/>
            <person name="Zhu D."/>
            <person name="Lee S."/>
            <person name="Bess C."/>
            <person name="Blankenburg K."/>
            <person name="Forbes L."/>
            <person name="Fu Q."/>
            <person name="Gubbala S."/>
            <person name="Hirani K."/>
            <person name="Jayaseelan J.C."/>
            <person name="Lara F."/>
            <person name="Munidasa M."/>
            <person name="Palculict T."/>
            <person name="Patil S."/>
            <person name="Pu L.-L."/>
            <person name="Saada N."/>
            <person name="Tang L."/>
            <person name="Weissenberger G."/>
            <person name="Zhu Y."/>
            <person name="Hemphill L."/>
            <person name="Shang Y."/>
            <person name="Youmans B."/>
            <person name="Ayvaz T."/>
            <person name="Ross M."/>
            <person name="Santibanez J."/>
            <person name="Aqrawi P."/>
            <person name="Gross S."/>
            <person name="Joshi V."/>
            <person name="Fowler G."/>
            <person name="Nazareth L."/>
            <person name="Reid J."/>
            <person name="Worley K."/>
            <person name="Petrosino J."/>
            <person name="Highlander S."/>
            <person name="Gibbs R."/>
        </authorList>
    </citation>
    <scope>NUCLEOTIDE SEQUENCE [LARGE SCALE GENOMIC DNA]</scope>
    <source>
        <strain evidence="1">ATCC 33707</strain>
    </source>
</reference>
<dbReference type="AlphaFoldDB" id="E9T0N6"/>
<dbReference type="Proteomes" id="UP000004245">
    <property type="component" value="Unassembled WGS sequence"/>
</dbReference>
<proteinExistence type="predicted"/>
<accession>E9T0N6</accession>
<keyword evidence="2" id="KW-1185">Reference proteome</keyword>
<organism evidence="1 2">
    <name type="scientific">Prescottella equi ATCC 33707</name>
    <dbReference type="NCBI Taxonomy" id="525370"/>
    <lineage>
        <taxon>Bacteria</taxon>
        <taxon>Bacillati</taxon>
        <taxon>Actinomycetota</taxon>
        <taxon>Actinomycetes</taxon>
        <taxon>Mycobacteriales</taxon>
        <taxon>Nocardiaceae</taxon>
        <taxon>Prescottella</taxon>
    </lineage>
</organism>
<gene>
    <name evidence="1" type="ORF">HMPREF0724_12195</name>
</gene>
<comment type="caution">
    <text evidence="1">The sequence shown here is derived from an EMBL/GenBank/DDBJ whole genome shotgun (WGS) entry which is preliminary data.</text>
</comment>
<protein>
    <submittedName>
        <fullName evidence="1">Uncharacterized protein</fullName>
    </submittedName>
</protein>
<evidence type="ECO:0000313" key="2">
    <source>
        <dbReference type="Proteomes" id="UP000004245"/>
    </source>
</evidence>
<dbReference type="HOGENOM" id="CLU_2261624_0_0_11"/>
<dbReference type="RefSeq" id="WP_005515306.1">
    <property type="nucleotide sequence ID" value="NZ_CM001149.1"/>
</dbReference>
<dbReference type="EMBL" id="ADNW02000010">
    <property type="protein sequence ID" value="EGD23987.1"/>
    <property type="molecule type" value="Genomic_DNA"/>
</dbReference>
<name>E9T0N6_RHOHA</name>
<sequence length="103" mass="11284">MMSIDGRLHVTPDELDEFVSLTAVQPIAKHLWLLNTATGKTRVDRSDDASAVPDGWVLLMTGPSPAWVEQWSGDLQRAVDEQLNPLLDAAFGYATTTHEPEAP</sequence>
<evidence type="ECO:0000313" key="1">
    <source>
        <dbReference type="EMBL" id="EGD23987.1"/>
    </source>
</evidence>